<name>A0A0C3BWX5_PILCF</name>
<dbReference type="OrthoDB" id="4087970at2759"/>
<evidence type="ECO:0000259" key="1">
    <source>
        <dbReference type="Pfam" id="PF10338"/>
    </source>
</evidence>
<dbReference type="Pfam" id="PF10338">
    <property type="entry name" value="YBL028C_N"/>
    <property type="match status" value="1"/>
</dbReference>
<proteinExistence type="predicted"/>
<dbReference type="Proteomes" id="UP000054166">
    <property type="component" value="Unassembled WGS sequence"/>
</dbReference>
<sequence>MAKSMRSKVKRSFRSKKRETGVYAATEAARLHRLNQKLVATSTRDKDGDVPVEEAEEEANNILGWSWLPIFGLLDHDKVTAESMEAMMQCSPAQPGRDRDLVVYLGEHGRGLFDCLSDRGILKELNRS</sequence>
<accession>A0A0C3BWX5</accession>
<dbReference type="STRING" id="765440.A0A0C3BWX5"/>
<evidence type="ECO:0000313" key="2">
    <source>
        <dbReference type="EMBL" id="KIM91053.1"/>
    </source>
</evidence>
<feature type="domain" description="DUF2423" evidence="1">
    <location>
        <begin position="1"/>
        <end position="40"/>
    </location>
</feature>
<evidence type="ECO:0000313" key="3">
    <source>
        <dbReference type="Proteomes" id="UP000054166"/>
    </source>
</evidence>
<dbReference type="PANTHER" id="PTHR28219">
    <property type="entry name" value="UPF0642 PROTEIN YBL028C"/>
    <property type="match status" value="1"/>
</dbReference>
<dbReference type="InParanoid" id="A0A0C3BWX5"/>
<protein>
    <recommendedName>
        <fullName evidence="1">DUF2423 domain-containing protein</fullName>
    </recommendedName>
</protein>
<dbReference type="AlphaFoldDB" id="A0A0C3BWX5"/>
<dbReference type="InterPro" id="IPR019434">
    <property type="entry name" value="DUF2423"/>
</dbReference>
<organism evidence="2 3">
    <name type="scientific">Piloderma croceum (strain F 1598)</name>
    <dbReference type="NCBI Taxonomy" id="765440"/>
    <lineage>
        <taxon>Eukaryota</taxon>
        <taxon>Fungi</taxon>
        <taxon>Dikarya</taxon>
        <taxon>Basidiomycota</taxon>
        <taxon>Agaricomycotina</taxon>
        <taxon>Agaricomycetes</taxon>
        <taxon>Agaricomycetidae</taxon>
        <taxon>Atheliales</taxon>
        <taxon>Atheliaceae</taxon>
        <taxon>Piloderma</taxon>
    </lineage>
</organism>
<dbReference type="HOGENOM" id="CLU_1960391_0_0_1"/>
<gene>
    <name evidence="2" type="ORF">PILCRDRAFT_84114</name>
</gene>
<reference evidence="2 3" key="1">
    <citation type="submission" date="2014-04" db="EMBL/GenBank/DDBJ databases">
        <authorList>
            <consortium name="DOE Joint Genome Institute"/>
            <person name="Kuo A."/>
            <person name="Tarkka M."/>
            <person name="Buscot F."/>
            <person name="Kohler A."/>
            <person name="Nagy L.G."/>
            <person name="Floudas D."/>
            <person name="Copeland A."/>
            <person name="Barry K.W."/>
            <person name="Cichocki N."/>
            <person name="Veneault-Fourrey C."/>
            <person name="LaButti K."/>
            <person name="Lindquist E.A."/>
            <person name="Lipzen A."/>
            <person name="Lundell T."/>
            <person name="Morin E."/>
            <person name="Murat C."/>
            <person name="Sun H."/>
            <person name="Tunlid A."/>
            <person name="Henrissat B."/>
            <person name="Grigoriev I.V."/>
            <person name="Hibbett D.S."/>
            <person name="Martin F."/>
            <person name="Nordberg H.P."/>
            <person name="Cantor M.N."/>
            <person name="Hua S.X."/>
        </authorList>
    </citation>
    <scope>NUCLEOTIDE SEQUENCE [LARGE SCALE GENOMIC DNA]</scope>
    <source>
        <strain evidence="2 3">F 1598</strain>
    </source>
</reference>
<dbReference type="GO" id="GO:0030687">
    <property type="term" value="C:preribosome, large subunit precursor"/>
    <property type="evidence" value="ECO:0007669"/>
    <property type="project" value="TreeGrafter"/>
</dbReference>
<dbReference type="EMBL" id="KN832972">
    <property type="protein sequence ID" value="KIM91053.1"/>
    <property type="molecule type" value="Genomic_DNA"/>
</dbReference>
<keyword evidence="3" id="KW-1185">Reference proteome</keyword>
<reference evidence="3" key="2">
    <citation type="submission" date="2015-01" db="EMBL/GenBank/DDBJ databases">
        <title>Evolutionary Origins and Diversification of the Mycorrhizal Mutualists.</title>
        <authorList>
            <consortium name="DOE Joint Genome Institute"/>
            <consortium name="Mycorrhizal Genomics Consortium"/>
            <person name="Kohler A."/>
            <person name="Kuo A."/>
            <person name="Nagy L.G."/>
            <person name="Floudas D."/>
            <person name="Copeland A."/>
            <person name="Barry K.W."/>
            <person name="Cichocki N."/>
            <person name="Veneault-Fourrey C."/>
            <person name="LaButti K."/>
            <person name="Lindquist E.A."/>
            <person name="Lipzen A."/>
            <person name="Lundell T."/>
            <person name="Morin E."/>
            <person name="Murat C."/>
            <person name="Riley R."/>
            <person name="Ohm R."/>
            <person name="Sun H."/>
            <person name="Tunlid A."/>
            <person name="Henrissat B."/>
            <person name="Grigoriev I.V."/>
            <person name="Hibbett D.S."/>
            <person name="Martin F."/>
        </authorList>
    </citation>
    <scope>NUCLEOTIDE SEQUENCE [LARGE SCALE GENOMIC DNA]</scope>
    <source>
        <strain evidence="3">F 1598</strain>
    </source>
</reference>
<dbReference type="PANTHER" id="PTHR28219:SF1">
    <property type="entry name" value="UPF0642 PROTEIN YBL028C"/>
    <property type="match status" value="1"/>
</dbReference>